<evidence type="ECO:0000313" key="1">
    <source>
        <dbReference type="EMBL" id="VVM06162.1"/>
    </source>
</evidence>
<protein>
    <submittedName>
        <fullName evidence="1">Uncharacterized protein</fullName>
    </submittedName>
</protein>
<reference evidence="1 2" key="1">
    <citation type="submission" date="2019-09" db="EMBL/GenBank/DDBJ databases">
        <authorList>
            <person name="Cremers G."/>
        </authorList>
    </citation>
    <scope>NUCLEOTIDE SEQUENCE [LARGE SCALE GENOMIC DNA]</scope>
    <source>
        <strain evidence="1">4A</strain>
    </source>
</reference>
<dbReference type="Proteomes" id="UP000334923">
    <property type="component" value="Unassembled WGS sequence"/>
</dbReference>
<dbReference type="EMBL" id="CABFVA020000047">
    <property type="protein sequence ID" value="VVM06162.1"/>
    <property type="molecule type" value="Genomic_DNA"/>
</dbReference>
<accession>A0A5E6M9C4</accession>
<dbReference type="OrthoDB" id="9801541at2"/>
<dbReference type="RefSeq" id="WP_142659906.1">
    <property type="nucleotide sequence ID" value="NZ_CABFVA020000047.1"/>
</dbReference>
<proteinExistence type="predicted"/>
<dbReference type="AlphaFoldDB" id="A0A5E6M9C4"/>
<gene>
    <name evidence="1" type="ORF">MAMT_01012</name>
</gene>
<name>A0A5E6M9C4_9BACT</name>
<organism evidence="1 2">
    <name type="scientific">Methylacidimicrobium tartarophylax</name>
    <dbReference type="NCBI Taxonomy" id="1041768"/>
    <lineage>
        <taxon>Bacteria</taxon>
        <taxon>Pseudomonadati</taxon>
        <taxon>Verrucomicrobiota</taxon>
        <taxon>Methylacidimicrobium</taxon>
    </lineage>
</organism>
<evidence type="ECO:0000313" key="2">
    <source>
        <dbReference type="Proteomes" id="UP000334923"/>
    </source>
</evidence>
<keyword evidence="2" id="KW-1185">Reference proteome</keyword>
<sequence length="83" mass="9319">MATSFPPDGPLKDAEEVPFKVRSDGWTIVELEDGTVIRVKAEIIRIVRSREKKDPAGNPLYSVQSAPFVFMERASSTERKDQP</sequence>